<dbReference type="InterPro" id="IPR003593">
    <property type="entry name" value="AAA+_ATPase"/>
</dbReference>
<reference evidence="5 6" key="1">
    <citation type="journal article" date="2015" name="Genome Announc.">
        <title>Expanding the biotechnology potential of lactobacilli through comparative genomics of 213 strains and associated genera.</title>
        <authorList>
            <person name="Sun Z."/>
            <person name="Harris H.M."/>
            <person name="McCann A."/>
            <person name="Guo C."/>
            <person name="Argimon S."/>
            <person name="Zhang W."/>
            <person name="Yang X."/>
            <person name="Jeffery I.B."/>
            <person name="Cooney J.C."/>
            <person name="Kagawa T.F."/>
            <person name="Liu W."/>
            <person name="Song Y."/>
            <person name="Salvetti E."/>
            <person name="Wrobel A."/>
            <person name="Rasinkangas P."/>
            <person name="Parkhill J."/>
            <person name="Rea M.C."/>
            <person name="O'Sullivan O."/>
            <person name="Ritari J."/>
            <person name="Douillard F.P."/>
            <person name="Paul Ross R."/>
            <person name="Yang R."/>
            <person name="Briner A.E."/>
            <person name="Felis G.E."/>
            <person name="de Vos W.M."/>
            <person name="Barrangou R."/>
            <person name="Klaenhammer T.R."/>
            <person name="Caufield P.W."/>
            <person name="Cui Y."/>
            <person name="Zhang H."/>
            <person name="O'Toole P.W."/>
        </authorList>
    </citation>
    <scope>NUCLEOTIDE SEQUENCE [LARGE SCALE GENOMIC DNA]</scope>
    <source>
        <strain evidence="5 6">DSM 19906</strain>
    </source>
</reference>
<evidence type="ECO:0000256" key="1">
    <source>
        <dbReference type="ARBA" id="ARBA00022448"/>
    </source>
</evidence>
<name>A0A0R1NTB8_9LACO</name>
<accession>A0A0R1NTB8</accession>
<dbReference type="Pfam" id="PF00005">
    <property type="entry name" value="ABC_tran"/>
    <property type="match status" value="1"/>
</dbReference>
<evidence type="ECO:0000313" key="5">
    <source>
        <dbReference type="EMBL" id="KRL21556.1"/>
    </source>
</evidence>
<organism evidence="5 6">
    <name type="scientific">Lentilactobacillus kisonensis DSM 19906 = JCM 15041</name>
    <dbReference type="NCBI Taxonomy" id="1423766"/>
    <lineage>
        <taxon>Bacteria</taxon>
        <taxon>Bacillati</taxon>
        <taxon>Bacillota</taxon>
        <taxon>Bacilli</taxon>
        <taxon>Lactobacillales</taxon>
        <taxon>Lactobacillaceae</taxon>
        <taxon>Lentilactobacillus</taxon>
    </lineage>
</organism>
<evidence type="ECO:0000259" key="4">
    <source>
        <dbReference type="PROSITE" id="PS50893"/>
    </source>
</evidence>
<feature type="domain" description="ABC transporter" evidence="4">
    <location>
        <begin position="5"/>
        <end position="225"/>
    </location>
</feature>
<dbReference type="GO" id="GO:0005524">
    <property type="term" value="F:ATP binding"/>
    <property type="evidence" value="ECO:0007669"/>
    <property type="project" value="UniProtKB-KW"/>
</dbReference>
<evidence type="ECO:0000256" key="3">
    <source>
        <dbReference type="ARBA" id="ARBA00022840"/>
    </source>
</evidence>
<dbReference type="Proteomes" id="UP000051439">
    <property type="component" value="Unassembled WGS sequence"/>
</dbReference>
<proteinExistence type="predicted"/>
<dbReference type="InterPro" id="IPR027417">
    <property type="entry name" value="P-loop_NTPase"/>
</dbReference>
<keyword evidence="3 5" id="KW-0067">ATP-binding</keyword>
<keyword evidence="2" id="KW-0547">Nucleotide-binding</keyword>
<dbReference type="EMBL" id="AZEB01000014">
    <property type="protein sequence ID" value="KRL21556.1"/>
    <property type="molecule type" value="Genomic_DNA"/>
</dbReference>
<dbReference type="InterPro" id="IPR051782">
    <property type="entry name" value="ABC_Transporter_VariousFunc"/>
</dbReference>
<gene>
    <name evidence="5" type="ORF">FC98_GL000732</name>
</gene>
<dbReference type="PROSITE" id="PS50893">
    <property type="entry name" value="ABC_TRANSPORTER_2"/>
    <property type="match status" value="1"/>
</dbReference>
<dbReference type="Gene3D" id="3.40.50.300">
    <property type="entry name" value="P-loop containing nucleotide triphosphate hydrolases"/>
    <property type="match status" value="1"/>
</dbReference>
<dbReference type="PANTHER" id="PTHR42939:SF1">
    <property type="entry name" value="ABC TRANSPORTER ATP-BINDING PROTEIN ALBC-RELATED"/>
    <property type="match status" value="1"/>
</dbReference>
<comment type="caution">
    <text evidence="5">The sequence shown here is derived from an EMBL/GenBank/DDBJ whole genome shotgun (WGS) entry which is preliminary data.</text>
</comment>
<dbReference type="SUPFAM" id="SSF52540">
    <property type="entry name" value="P-loop containing nucleoside triphosphate hydrolases"/>
    <property type="match status" value="1"/>
</dbReference>
<protein>
    <submittedName>
        <fullName evidence="5">Mutacin ABC transporter, ATP-binding protein MutF family protein</fullName>
    </submittedName>
</protein>
<dbReference type="AlphaFoldDB" id="A0A0R1NTB8"/>
<keyword evidence="1" id="KW-0813">Transport</keyword>
<keyword evidence="6" id="KW-1185">Reference proteome</keyword>
<dbReference type="PATRIC" id="fig|1423766.4.peg.750"/>
<dbReference type="GO" id="GO:0016887">
    <property type="term" value="F:ATP hydrolysis activity"/>
    <property type="evidence" value="ECO:0007669"/>
    <property type="project" value="InterPro"/>
</dbReference>
<evidence type="ECO:0000256" key="2">
    <source>
        <dbReference type="ARBA" id="ARBA00022741"/>
    </source>
</evidence>
<dbReference type="PANTHER" id="PTHR42939">
    <property type="entry name" value="ABC TRANSPORTER ATP-BINDING PROTEIN ALBC-RELATED"/>
    <property type="match status" value="1"/>
</dbReference>
<dbReference type="InterPro" id="IPR003439">
    <property type="entry name" value="ABC_transporter-like_ATP-bd"/>
</dbReference>
<dbReference type="SMART" id="SM00382">
    <property type="entry name" value="AAA"/>
    <property type="match status" value="1"/>
</dbReference>
<evidence type="ECO:0000313" key="6">
    <source>
        <dbReference type="Proteomes" id="UP000051439"/>
    </source>
</evidence>
<sequence>MNKMLTIQDLTLTAHNHDILAHINLSFQDNHVYGIIGPNGVGKTTLFKSILGITRYHGKILFNGAQPNDLQIGKLIEYPNFYQNLTVEQNLQLFARYMNADLGLVSQALEKVNLLKEKTTRFSDLSLGTKQRLGIARALLGNNHILLLDEPQNGLDPLGIKSIRELLNDPKLREDKVILLASHNLNEITKIVDNLIFVDNGQILCQIRNQTTPYYLFRTQQTPALLPNFDANPNISMVQNSSFILTTYVPNQLRTHYPQLAVRYIGKITSLESLFDFVITKGVVNNVDFN</sequence>